<dbReference type="Proteomes" id="UP000199649">
    <property type="component" value="Chromosome I"/>
</dbReference>
<evidence type="ECO:0000313" key="1">
    <source>
        <dbReference type="EMBL" id="SDS53438.1"/>
    </source>
</evidence>
<gene>
    <name evidence="1" type="ORF">SAMN04489719_2538</name>
</gene>
<accession>A0A1H1SZW4</accession>
<organism evidence="1 2">
    <name type="scientific">Agrococcus carbonis</name>
    <dbReference type="NCBI Taxonomy" id="684552"/>
    <lineage>
        <taxon>Bacteria</taxon>
        <taxon>Bacillati</taxon>
        <taxon>Actinomycetota</taxon>
        <taxon>Actinomycetes</taxon>
        <taxon>Micrococcales</taxon>
        <taxon>Microbacteriaceae</taxon>
        <taxon>Agrococcus</taxon>
    </lineage>
</organism>
<dbReference type="OrthoDB" id="5195446at2"/>
<dbReference type="EMBL" id="LT629734">
    <property type="protein sequence ID" value="SDS53438.1"/>
    <property type="molecule type" value="Genomic_DNA"/>
</dbReference>
<name>A0A1H1SZW4_9MICO</name>
<keyword evidence="2" id="KW-1185">Reference proteome</keyword>
<proteinExistence type="predicted"/>
<sequence length="75" mass="8178">MSLATITLSAATRDRLKVHAARRGESLGAQIERLLDLADREARFEALRAAIAATPPVALAEYDREASEWLDADLS</sequence>
<dbReference type="AlphaFoldDB" id="A0A1H1SZW4"/>
<protein>
    <recommendedName>
        <fullName evidence="3">Ribbon-helix-helix protein, copG family</fullName>
    </recommendedName>
</protein>
<reference evidence="2" key="1">
    <citation type="submission" date="2016-10" db="EMBL/GenBank/DDBJ databases">
        <authorList>
            <person name="Varghese N."/>
            <person name="Submissions S."/>
        </authorList>
    </citation>
    <scope>NUCLEOTIDE SEQUENCE [LARGE SCALE GENOMIC DNA]</scope>
    <source>
        <strain evidence="2">DSM 22965</strain>
    </source>
</reference>
<evidence type="ECO:0008006" key="3">
    <source>
        <dbReference type="Google" id="ProtNLM"/>
    </source>
</evidence>
<dbReference type="RefSeq" id="WP_092667328.1">
    <property type="nucleotide sequence ID" value="NZ_LT629734.1"/>
</dbReference>
<evidence type="ECO:0000313" key="2">
    <source>
        <dbReference type="Proteomes" id="UP000199649"/>
    </source>
</evidence>